<name>A0AAV6TUE7_9ARAC</name>
<keyword evidence="4 6" id="KW-1133">Transmembrane helix</keyword>
<comment type="subcellular location">
    <subcellularLocation>
        <location evidence="1">Membrane</location>
        <topology evidence="1">Multi-pass membrane protein</topology>
    </subcellularLocation>
</comment>
<dbReference type="Pfam" id="PF07851">
    <property type="entry name" value="TMEM120A-B"/>
    <property type="match status" value="1"/>
</dbReference>
<feature type="transmembrane region" description="Helical" evidence="6">
    <location>
        <begin position="7"/>
        <end position="23"/>
    </location>
</feature>
<keyword evidence="8" id="KW-1185">Reference proteome</keyword>
<protein>
    <recommendedName>
        <fullName evidence="9">Transmembrane protein 120B</fullName>
    </recommendedName>
</protein>
<feature type="transmembrane region" description="Helical" evidence="6">
    <location>
        <begin position="86"/>
        <end position="109"/>
    </location>
</feature>
<dbReference type="PANTHER" id="PTHR21433">
    <property type="entry name" value="TRANSMEMBRANE PROTEIN INDUCED BY TUMOR NECROSIS FACTOR ALPHA"/>
    <property type="match status" value="1"/>
</dbReference>
<dbReference type="AlphaFoldDB" id="A0AAV6TUE7"/>
<evidence type="ECO:0000313" key="7">
    <source>
        <dbReference type="EMBL" id="KAG8175334.1"/>
    </source>
</evidence>
<accession>A0AAV6TUE7</accession>
<evidence type="ECO:0000256" key="4">
    <source>
        <dbReference type="ARBA" id="ARBA00022989"/>
    </source>
</evidence>
<dbReference type="GO" id="GO:0016020">
    <property type="term" value="C:membrane"/>
    <property type="evidence" value="ECO:0007669"/>
    <property type="project" value="UniProtKB-SubCell"/>
</dbReference>
<comment type="caution">
    <text evidence="7">The sequence shown here is derived from an EMBL/GenBank/DDBJ whole genome shotgun (WGS) entry which is preliminary data.</text>
</comment>
<feature type="transmembrane region" description="Helical" evidence="6">
    <location>
        <begin position="121"/>
        <end position="141"/>
    </location>
</feature>
<feature type="non-terminal residue" evidence="7">
    <location>
        <position position="1"/>
    </location>
</feature>
<proteinExistence type="inferred from homology"/>
<dbReference type="EMBL" id="JAFNEN010001027">
    <property type="protein sequence ID" value="KAG8175334.1"/>
    <property type="molecule type" value="Genomic_DNA"/>
</dbReference>
<sequence length="156" mass="18676">IKGWWRLHHFITTILAGVLILWHDGESYQLFRTQFMLYSCYISFLAFLQYNYQQGCLYRLRALGERHNMDITIDGFHSWMWRGLKFLLPFLIVGYCWQLYNTYVLYLITVQFKGAEWQVPTSALLFLVLFTGNSLTTARIVHQKLNLRDLILRKLQ</sequence>
<organism evidence="7 8">
    <name type="scientific">Oedothorax gibbosus</name>
    <dbReference type="NCBI Taxonomy" id="931172"/>
    <lineage>
        <taxon>Eukaryota</taxon>
        <taxon>Metazoa</taxon>
        <taxon>Ecdysozoa</taxon>
        <taxon>Arthropoda</taxon>
        <taxon>Chelicerata</taxon>
        <taxon>Arachnida</taxon>
        <taxon>Araneae</taxon>
        <taxon>Araneomorphae</taxon>
        <taxon>Entelegynae</taxon>
        <taxon>Araneoidea</taxon>
        <taxon>Linyphiidae</taxon>
        <taxon>Erigoninae</taxon>
        <taxon>Oedothorax</taxon>
    </lineage>
</organism>
<evidence type="ECO:0000256" key="5">
    <source>
        <dbReference type="ARBA" id="ARBA00023136"/>
    </source>
</evidence>
<evidence type="ECO:0000256" key="1">
    <source>
        <dbReference type="ARBA" id="ARBA00004141"/>
    </source>
</evidence>
<dbReference type="Proteomes" id="UP000827092">
    <property type="component" value="Unassembled WGS sequence"/>
</dbReference>
<comment type="similarity">
    <text evidence="2">Belongs to the TMEM120 family.</text>
</comment>
<dbReference type="InterPro" id="IPR012926">
    <property type="entry name" value="TMEM120A/B"/>
</dbReference>
<evidence type="ECO:0008006" key="9">
    <source>
        <dbReference type="Google" id="ProtNLM"/>
    </source>
</evidence>
<reference evidence="7 8" key="1">
    <citation type="journal article" date="2022" name="Nat. Ecol. Evol.">
        <title>A masculinizing supergene underlies an exaggerated male reproductive morph in a spider.</title>
        <authorList>
            <person name="Hendrickx F."/>
            <person name="De Corte Z."/>
            <person name="Sonet G."/>
            <person name="Van Belleghem S.M."/>
            <person name="Kostlbacher S."/>
            <person name="Vangestel C."/>
        </authorList>
    </citation>
    <scope>NUCLEOTIDE SEQUENCE [LARGE SCALE GENOMIC DNA]</scope>
    <source>
        <strain evidence="7">W744_W776</strain>
    </source>
</reference>
<dbReference type="PANTHER" id="PTHR21433:SF0">
    <property type="entry name" value="TRANSMEMBRANE PROTEIN 120 HOMOLOG"/>
    <property type="match status" value="1"/>
</dbReference>
<gene>
    <name evidence="7" type="ORF">JTE90_015547</name>
</gene>
<keyword evidence="3 6" id="KW-0812">Transmembrane</keyword>
<evidence type="ECO:0000256" key="2">
    <source>
        <dbReference type="ARBA" id="ARBA00009700"/>
    </source>
</evidence>
<evidence type="ECO:0000256" key="3">
    <source>
        <dbReference type="ARBA" id="ARBA00022692"/>
    </source>
</evidence>
<evidence type="ECO:0000313" key="8">
    <source>
        <dbReference type="Proteomes" id="UP000827092"/>
    </source>
</evidence>
<keyword evidence="5 6" id="KW-0472">Membrane</keyword>
<evidence type="ECO:0000256" key="6">
    <source>
        <dbReference type="SAM" id="Phobius"/>
    </source>
</evidence>
<feature type="transmembrane region" description="Helical" evidence="6">
    <location>
        <begin position="35"/>
        <end position="52"/>
    </location>
</feature>